<dbReference type="InterPro" id="IPR036890">
    <property type="entry name" value="HATPase_C_sf"/>
</dbReference>
<sequence>MLSDAKHRKLTEMKTPPRLSARKATATPLCQADAGRSSGPIWASLEAELLSAAATGEDLHAGLTEVATVLRQRSGVAGVEWWRGTGHKSVFHLVLKEGSVGPRTAVPLGAAGALVLVGDVSARLISAVSRVGPVLHHRSIAEQLADEAERLARQNEALEDLVALVAHDVRSSLLSALGGDGPGENKMPALELVDSILEAVRADQSPRGVASVADCVRLAAADLGGVPADLVTSVGGDVPMPHAALRLVLRNLLRNAVAAGAKRIHIWARTLGDRTMLIVDNDGAKLGATECYATGTQLGLALCRRLVARCGGELQLRPRAVRGTRAMLVLSGVCE</sequence>
<dbReference type="GO" id="GO:0016301">
    <property type="term" value="F:kinase activity"/>
    <property type="evidence" value="ECO:0007669"/>
    <property type="project" value="UniProtKB-KW"/>
</dbReference>
<keyword evidence="3" id="KW-0808">Transferase</keyword>
<evidence type="ECO:0000313" key="3">
    <source>
        <dbReference type="EMBL" id="TCO19733.1"/>
    </source>
</evidence>
<evidence type="ECO:0000313" key="4">
    <source>
        <dbReference type="Proteomes" id="UP000294508"/>
    </source>
</evidence>
<evidence type="ECO:0000259" key="2">
    <source>
        <dbReference type="SMART" id="SM00387"/>
    </source>
</evidence>
<comment type="caution">
    <text evidence="3">The sequence shown here is derived from an EMBL/GenBank/DDBJ whole genome shotgun (WGS) entry which is preliminary data.</text>
</comment>
<accession>A0A4R2H3P4</accession>
<reference evidence="3 4" key="1">
    <citation type="journal article" date="2015" name="Stand. Genomic Sci.">
        <title>Genomic Encyclopedia of Bacterial and Archaeal Type Strains, Phase III: the genomes of soil and plant-associated and newly described type strains.</title>
        <authorList>
            <person name="Whitman W.B."/>
            <person name="Woyke T."/>
            <person name="Klenk H.P."/>
            <person name="Zhou Y."/>
            <person name="Lilburn T.G."/>
            <person name="Beck B.J."/>
            <person name="De Vos P."/>
            <person name="Vandamme P."/>
            <person name="Eisen J.A."/>
            <person name="Garrity G."/>
            <person name="Hugenholtz P."/>
            <person name="Kyrpides N.C."/>
        </authorList>
    </citation>
    <scope>NUCLEOTIDE SEQUENCE [LARGE SCALE GENOMIC DNA]</scope>
    <source>
        <strain evidence="3 4">VKM Ac-2572</strain>
    </source>
</reference>
<protein>
    <submittedName>
        <fullName evidence="3">Histidine kinase/DNA gyrase B/HSP90-like ATPase</fullName>
    </submittedName>
</protein>
<dbReference type="Proteomes" id="UP000294508">
    <property type="component" value="Unassembled WGS sequence"/>
</dbReference>
<dbReference type="SMART" id="SM00387">
    <property type="entry name" value="HATPase_c"/>
    <property type="match status" value="1"/>
</dbReference>
<evidence type="ECO:0000256" key="1">
    <source>
        <dbReference type="SAM" id="MobiDB-lite"/>
    </source>
</evidence>
<dbReference type="SUPFAM" id="SSF55874">
    <property type="entry name" value="ATPase domain of HSP90 chaperone/DNA topoisomerase II/histidine kinase"/>
    <property type="match status" value="1"/>
</dbReference>
<gene>
    <name evidence="3" type="ORF">EV652_113132</name>
</gene>
<organism evidence="3 4">
    <name type="scientific">Kribbella steppae</name>
    <dbReference type="NCBI Taxonomy" id="2512223"/>
    <lineage>
        <taxon>Bacteria</taxon>
        <taxon>Bacillati</taxon>
        <taxon>Actinomycetota</taxon>
        <taxon>Actinomycetes</taxon>
        <taxon>Propionibacteriales</taxon>
        <taxon>Kribbellaceae</taxon>
        <taxon>Kribbella</taxon>
    </lineage>
</organism>
<keyword evidence="3" id="KW-0418">Kinase</keyword>
<feature type="region of interest" description="Disordered" evidence="1">
    <location>
        <begin position="1"/>
        <end position="34"/>
    </location>
</feature>
<dbReference type="AlphaFoldDB" id="A0A4R2H3P4"/>
<keyword evidence="4" id="KW-1185">Reference proteome</keyword>
<dbReference type="Pfam" id="PF02518">
    <property type="entry name" value="HATPase_c"/>
    <property type="match status" value="1"/>
</dbReference>
<dbReference type="InterPro" id="IPR003594">
    <property type="entry name" value="HATPase_dom"/>
</dbReference>
<feature type="domain" description="Histidine kinase/HSP90-like ATPase" evidence="2">
    <location>
        <begin position="240"/>
        <end position="334"/>
    </location>
</feature>
<proteinExistence type="predicted"/>
<dbReference type="EMBL" id="SLWN01000013">
    <property type="protein sequence ID" value="TCO19733.1"/>
    <property type="molecule type" value="Genomic_DNA"/>
</dbReference>
<dbReference type="Gene3D" id="3.30.565.10">
    <property type="entry name" value="Histidine kinase-like ATPase, C-terminal domain"/>
    <property type="match status" value="1"/>
</dbReference>
<name>A0A4R2H3P4_9ACTN</name>